<gene>
    <name evidence="4" type="ORF">RJ639_021196</name>
</gene>
<evidence type="ECO:0000256" key="2">
    <source>
        <dbReference type="ARBA" id="ARBA00022840"/>
    </source>
</evidence>
<name>A0AA88V4Y4_9ASTE</name>
<dbReference type="Proteomes" id="UP001188597">
    <property type="component" value="Unassembled WGS sequence"/>
</dbReference>
<evidence type="ECO:0000313" key="5">
    <source>
        <dbReference type="Proteomes" id="UP001188597"/>
    </source>
</evidence>
<keyword evidence="1" id="KW-0547">Nucleotide-binding</keyword>
<proteinExistence type="predicted"/>
<evidence type="ECO:0000256" key="3">
    <source>
        <dbReference type="SAM" id="MobiDB-lite"/>
    </source>
</evidence>
<dbReference type="PANTHER" id="PTHR46008">
    <property type="entry name" value="LEAF RUST 10 DISEASE-RESISTANCE LOCUS RECEPTOR-LIKE PROTEIN KINASE-LIKE 1.4"/>
    <property type="match status" value="1"/>
</dbReference>
<organism evidence="4 5">
    <name type="scientific">Escallonia herrerae</name>
    <dbReference type="NCBI Taxonomy" id="1293975"/>
    <lineage>
        <taxon>Eukaryota</taxon>
        <taxon>Viridiplantae</taxon>
        <taxon>Streptophyta</taxon>
        <taxon>Embryophyta</taxon>
        <taxon>Tracheophyta</taxon>
        <taxon>Spermatophyta</taxon>
        <taxon>Magnoliopsida</taxon>
        <taxon>eudicotyledons</taxon>
        <taxon>Gunneridae</taxon>
        <taxon>Pentapetalae</taxon>
        <taxon>asterids</taxon>
        <taxon>campanulids</taxon>
        <taxon>Escalloniales</taxon>
        <taxon>Escalloniaceae</taxon>
        <taxon>Escallonia</taxon>
    </lineage>
</organism>
<sequence length="142" mass="16250">MSTRRGDSYALQLSDKKVAQKVKAKRSQRIKRKSKIKRNSITVMDGDGEDDSDEPDLKKETGETWHLVADFHLSEKSDVCSFGVVLVEIITAMKMVDFWQHHTKINLASFGVDRLGKGHVDEIIEPFLDPHRDAWTLTFVHK</sequence>
<accession>A0AA88V4Y4</accession>
<reference evidence="4" key="1">
    <citation type="submission" date="2022-12" db="EMBL/GenBank/DDBJ databases">
        <title>Draft genome assemblies for two species of Escallonia (Escalloniales).</title>
        <authorList>
            <person name="Chanderbali A."/>
            <person name="Dervinis C."/>
            <person name="Anghel I."/>
            <person name="Soltis D."/>
            <person name="Soltis P."/>
            <person name="Zapata F."/>
        </authorList>
    </citation>
    <scope>NUCLEOTIDE SEQUENCE</scope>
    <source>
        <strain evidence="4">UCBG64.0493</strain>
        <tissue evidence="4">Leaf</tissue>
    </source>
</reference>
<comment type="caution">
    <text evidence="4">The sequence shown here is derived from an EMBL/GenBank/DDBJ whole genome shotgun (WGS) entry which is preliminary data.</text>
</comment>
<dbReference type="PANTHER" id="PTHR46008:SF62">
    <property type="entry name" value="PROTEIN KINASE DOMAIN-CONTAINING PROTEIN"/>
    <property type="match status" value="1"/>
</dbReference>
<dbReference type="EMBL" id="JAVXUP010002644">
    <property type="protein sequence ID" value="KAK3002156.1"/>
    <property type="molecule type" value="Genomic_DNA"/>
</dbReference>
<dbReference type="Gene3D" id="1.10.510.10">
    <property type="entry name" value="Transferase(Phosphotransferase) domain 1"/>
    <property type="match status" value="1"/>
</dbReference>
<evidence type="ECO:0008006" key="6">
    <source>
        <dbReference type="Google" id="ProtNLM"/>
    </source>
</evidence>
<keyword evidence="5" id="KW-1185">Reference proteome</keyword>
<feature type="region of interest" description="Disordered" evidence="3">
    <location>
        <begin position="20"/>
        <end position="58"/>
    </location>
</feature>
<protein>
    <recommendedName>
        <fullName evidence="6">Serine-threonine/tyrosine-protein kinase catalytic domain-containing protein</fullName>
    </recommendedName>
</protein>
<evidence type="ECO:0000256" key="1">
    <source>
        <dbReference type="ARBA" id="ARBA00022741"/>
    </source>
</evidence>
<dbReference type="GO" id="GO:0005524">
    <property type="term" value="F:ATP binding"/>
    <property type="evidence" value="ECO:0007669"/>
    <property type="project" value="UniProtKB-KW"/>
</dbReference>
<feature type="non-terminal residue" evidence="4">
    <location>
        <position position="1"/>
    </location>
</feature>
<dbReference type="GO" id="GO:0016301">
    <property type="term" value="F:kinase activity"/>
    <property type="evidence" value="ECO:0007669"/>
    <property type="project" value="TreeGrafter"/>
</dbReference>
<feature type="compositionally biased region" description="Basic residues" evidence="3">
    <location>
        <begin position="20"/>
        <end position="38"/>
    </location>
</feature>
<evidence type="ECO:0000313" key="4">
    <source>
        <dbReference type="EMBL" id="KAK3002156.1"/>
    </source>
</evidence>
<dbReference type="AlphaFoldDB" id="A0AA88V4Y4"/>
<keyword evidence="2" id="KW-0067">ATP-binding</keyword>